<reference evidence="1 2" key="2">
    <citation type="submission" date="2020-08" db="EMBL/GenBank/DDBJ databases">
        <title>Stappia taiwanensis sp. nov., isolated from a coastal thermal spring.</title>
        <authorList>
            <person name="Kampfer P."/>
        </authorList>
    </citation>
    <scope>NUCLEOTIDE SEQUENCE [LARGE SCALE GENOMIC DNA]</scope>
    <source>
        <strain evidence="1 2">DSM 23284</strain>
    </source>
</reference>
<dbReference type="AlphaFoldDB" id="A0A838XT76"/>
<sequence>MLTSQAIRDLPVPDLFTDIDDIRMSDCPIEADALPAVNALLEHTPCLRKVGEAFEAGLFDIIEMNFVECHPAQEQALRELVHLLSRRILDIFEAALLMRQLSMEDGTITATAAEIAAFIETAREEAQIQCLDINELRPAAEQMAYAAVLRTIFDELRSYLSLPTLDLEFLIVELKACLDLVIQRHVWRRIRIETETHRRVGDQIEALMALASDADTQRVPRLFTIKPIPPRARMSELAPSHRPASPFLGPA</sequence>
<dbReference type="Proteomes" id="UP000559404">
    <property type="component" value="Unassembled WGS sequence"/>
</dbReference>
<comment type="caution">
    <text evidence="1">The sequence shown here is derived from an EMBL/GenBank/DDBJ whole genome shotgun (WGS) entry which is preliminary data.</text>
</comment>
<protein>
    <submittedName>
        <fullName evidence="1">Uncharacterized protein</fullName>
    </submittedName>
</protein>
<gene>
    <name evidence="1" type="ORF">H1W37_11345</name>
</gene>
<evidence type="ECO:0000313" key="2">
    <source>
        <dbReference type="Proteomes" id="UP000559404"/>
    </source>
</evidence>
<dbReference type="EMBL" id="JACEON010000009">
    <property type="protein sequence ID" value="MBA4612251.1"/>
    <property type="molecule type" value="Genomic_DNA"/>
</dbReference>
<reference evidence="1 2" key="1">
    <citation type="submission" date="2020-07" db="EMBL/GenBank/DDBJ databases">
        <authorList>
            <person name="Li M."/>
        </authorList>
    </citation>
    <scope>NUCLEOTIDE SEQUENCE [LARGE SCALE GENOMIC DNA]</scope>
    <source>
        <strain evidence="1 2">DSM 23284</strain>
    </source>
</reference>
<organism evidence="1 2">
    <name type="scientific">Stappia taiwanensis</name>
    <dbReference type="NCBI Taxonomy" id="992267"/>
    <lineage>
        <taxon>Bacteria</taxon>
        <taxon>Pseudomonadati</taxon>
        <taxon>Pseudomonadota</taxon>
        <taxon>Alphaproteobacteria</taxon>
        <taxon>Hyphomicrobiales</taxon>
        <taxon>Stappiaceae</taxon>
        <taxon>Stappia</taxon>
    </lineage>
</organism>
<proteinExistence type="predicted"/>
<accession>A0A838XT76</accession>
<evidence type="ECO:0000313" key="1">
    <source>
        <dbReference type="EMBL" id="MBA4612251.1"/>
    </source>
</evidence>
<name>A0A838XT76_9HYPH</name>
<keyword evidence="2" id="KW-1185">Reference proteome</keyword>